<sequence length="404" mass="45687">MYNPNNTGTPMCPQTVASCSNPTDNTPQTPEIMNLISCTNPFDNYPLYQSSSSEIVSSENDPSNGGSSPPQSVQHTCSQIIKEGLKLALQTKRRTSYSSCSESYYQMNVVGKEVNEGTRDSLEDEEDDDVSSCISNGEGLTVEDEERRRRRRERNKIAATKCRLKKRQKTVNLVQESEILETQNHNLKSQIQELETQRQRLTQMLTIHKPCCTKEDGVQFSNSEPINIPFIQPFQNSNSSNNIHDSNNTDSMSHSQEETTSHQMFSTSDSMNLYDETDLSKYDTGQCTSRDLHDLDSTYDLSSEVKDIILPFCASTEALSLGLHYEDESILINNNYDPSLWHRPDNNSYRTSHFQETFRTNSANNNNLVCHYSKIKDSSTVTVKSSNLVNSKQCHDNHDGLLPQ</sequence>
<dbReference type="EMBL" id="HBUF01378132">
    <property type="protein sequence ID" value="CAG6729189.1"/>
    <property type="molecule type" value="Transcribed_RNA"/>
</dbReference>
<dbReference type="PROSITE" id="PS50217">
    <property type="entry name" value="BZIP"/>
    <property type="match status" value="1"/>
</dbReference>
<dbReference type="EMBL" id="HBUF01572184">
    <property type="protein sequence ID" value="CAG6767025.1"/>
    <property type="molecule type" value="Transcribed_RNA"/>
</dbReference>
<accession>A0A8D8PNA4</accession>
<proteinExistence type="predicted"/>
<organism evidence="7">
    <name type="scientific">Cacopsylla melanoneura</name>
    <dbReference type="NCBI Taxonomy" id="428564"/>
    <lineage>
        <taxon>Eukaryota</taxon>
        <taxon>Metazoa</taxon>
        <taxon>Ecdysozoa</taxon>
        <taxon>Arthropoda</taxon>
        <taxon>Hexapoda</taxon>
        <taxon>Insecta</taxon>
        <taxon>Pterygota</taxon>
        <taxon>Neoptera</taxon>
        <taxon>Paraneoptera</taxon>
        <taxon>Hemiptera</taxon>
        <taxon>Sternorrhyncha</taxon>
        <taxon>Psylloidea</taxon>
        <taxon>Psyllidae</taxon>
        <taxon>Psyllinae</taxon>
        <taxon>Cacopsylla</taxon>
    </lineage>
</organism>
<keyword evidence="3" id="KW-0804">Transcription</keyword>
<dbReference type="Gene3D" id="1.20.5.170">
    <property type="match status" value="1"/>
</dbReference>
<protein>
    <submittedName>
        <fullName evidence="7">Transforming protein v-Fos/v-Fox</fullName>
    </submittedName>
</protein>
<dbReference type="SUPFAM" id="SSF57959">
    <property type="entry name" value="Leucine zipper domain"/>
    <property type="match status" value="1"/>
</dbReference>
<evidence type="ECO:0000256" key="4">
    <source>
        <dbReference type="SAM" id="Coils"/>
    </source>
</evidence>
<keyword evidence="2" id="KW-0238">DNA-binding</keyword>
<dbReference type="EMBL" id="HBUF01009312">
    <property type="protein sequence ID" value="CAG6607855.1"/>
    <property type="molecule type" value="Transcribed_RNA"/>
</dbReference>
<dbReference type="GO" id="GO:0000978">
    <property type="term" value="F:RNA polymerase II cis-regulatory region sequence-specific DNA binding"/>
    <property type="evidence" value="ECO:0007669"/>
    <property type="project" value="TreeGrafter"/>
</dbReference>
<dbReference type="EMBL" id="HBUF01009304">
    <property type="protein sequence ID" value="CAG6607816.1"/>
    <property type="molecule type" value="Transcribed_RNA"/>
</dbReference>
<dbReference type="InterPro" id="IPR000837">
    <property type="entry name" value="AP-1"/>
</dbReference>
<evidence type="ECO:0000256" key="2">
    <source>
        <dbReference type="ARBA" id="ARBA00023125"/>
    </source>
</evidence>
<dbReference type="CDD" id="cd14722">
    <property type="entry name" value="bZIP_ATF3"/>
    <property type="match status" value="1"/>
</dbReference>
<dbReference type="GO" id="GO:0000981">
    <property type="term" value="F:DNA-binding transcription factor activity, RNA polymerase II-specific"/>
    <property type="evidence" value="ECO:0007669"/>
    <property type="project" value="TreeGrafter"/>
</dbReference>
<dbReference type="EMBL" id="HBUF01282265">
    <property type="protein sequence ID" value="CAG6687628.1"/>
    <property type="molecule type" value="Transcribed_RNA"/>
</dbReference>
<evidence type="ECO:0000256" key="3">
    <source>
        <dbReference type="ARBA" id="ARBA00023163"/>
    </source>
</evidence>
<dbReference type="GO" id="GO:0005634">
    <property type="term" value="C:nucleus"/>
    <property type="evidence" value="ECO:0007669"/>
    <property type="project" value="TreeGrafter"/>
</dbReference>
<dbReference type="EMBL" id="HBUF01009313">
    <property type="protein sequence ID" value="CAG6607862.1"/>
    <property type="molecule type" value="Transcribed_RNA"/>
</dbReference>
<name>A0A8D8PNA4_9HEMI</name>
<dbReference type="AlphaFoldDB" id="A0A8D8PNA4"/>
<keyword evidence="1" id="KW-0805">Transcription regulation</keyword>
<dbReference type="InterPro" id="IPR004827">
    <property type="entry name" value="bZIP"/>
</dbReference>
<dbReference type="PANTHER" id="PTHR23351:SF24">
    <property type="entry name" value="ACTIVATING TRANSCRIPTION FACTOR 3-RELATED"/>
    <property type="match status" value="1"/>
</dbReference>
<dbReference type="SMART" id="SM00338">
    <property type="entry name" value="BRLZ"/>
    <property type="match status" value="1"/>
</dbReference>
<feature type="region of interest" description="Disordered" evidence="5">
    <location>
        <begin position="117"/>
        <end position="152"/>
    </location>
</feature>
<dbReference type="PROSITE" id="PS00036">
    <property type="entry name" value="BZIP_BASIC"/>
    <property type="match status" value="1"/>
</dbReference>
<dbReference type="InterPro" id="IPR046347">
    <property type="entry name" value="bZIP_sf"/>
</dbReference>
<dbReference type="EMBL" id="HBUF01282266">
    <property type="protein sequence ID" value="CAG6687632.1"/>
    <property type="molecule type" value="Transcribed_RNA"/>
</dbReference>
<dbReference type="EMBL" id="HBUF01009307">
    <property type="protein sequence ID" value="CAG6607833.1"/>
    <property type="molecule type" value="Transcribed_RNA"/>
</dbReference>
<feature type="compositionally biased region" description="Polar residues" evidence="5">
    <location>
        <begin position="60"/>
        <end position="76"/>
    </location>
</feature>
<dbReference type="Pfam" id="PF00170">
    <property type="entry name" value="bZIP_1"/>
    <property type="match status" value="1"/>
</dbReference>
<reference evidence="7" key="1">
    <citation type="submission" date="2021-05" db="EMBL/GenBank/DDBJ databases">
        <authorList>
            <person name="Alioto T."/>
            <person name="Alioto T."/>
            <person name="Gomez Garrido J."/>
        </authorList>
    </citation>
    <scope>NUCLEOTIDE SEQUENCE</scope>
</reference>
<feature type="domain" description="BZIP" evidence="6">
    <location>
        <begin position="145"/>
        <end position="208"/>
    </location>
</feature>
<dbReference type="EMBL" id="HBUF01009306">
    <property type="protein sequence ID" value="CAG6607828.1"/>
    <property type="molecule type" value="Transcribed_RNA"/>
</dbReference>
<keyword evidence="4" id="KW-0175">Coiled coil</keyword>
<feature type="coiled-coil region" evidence="4">
    <location>
        <begin position="177"/>
        <end position="204"/>
    </location>
</feature>
<dbReference type="PANTHER" id="PTHR23351">
    <property type="entry name" value="FOS TRANSCRIPTION FACTOR-RELATED"/>
    <property type="match status" value="1"/>
</dbReference>
<feature type="region of interest" description="Disordered" evidence="5">
    <location>
        <begin position="52"/>
        <end position="76"/>
    </location>
</feature>
<evidence type="ECO:0000259" key="6">
    <source>
        <dbReference type="PROSITE" id="PS50217"/>
    </source>
</evidence>
<dbReference type="EMBL" id="HBUF01009303">
    <property type="protein sequence ID" value="CAG6607810.1"/>
    <property type="molecule type" value="Transcribed_RNA"/>
</dbReference>
<feature type="compositionally biased region" description="Low complexity" evidence="5">
    <location>
        <begin position="236"/>
        <end position="251"/>
    </location>
</feature>
<evidence type="ECO:0000256" key="1">
    <source>
        <dbReference type="ARBA" id="ARBA00023015"/>
    </source>
</evidence>
<feature type="region of interest" description="Disordered" evidence="5">
    <location>
        <begin position="232"/>
        <end position="267"/>
    </location>
</feature>
<evidence type="ECO:0000256" key="5">
    <source>
        <dbReference type="SAM" id="MobiDB-lite"/>
    </source>
</evidence>
<dbReference type="PRINTS" id="PR00042">
    <property type="entry name" value="LEUZIPPRFOS"/>
</dbReference>
<dbReference type="EMBL" id="HBUF01009305">
    <property type="protein sequence ID" value="CAG6607822.1"/>
    <property type="molecule type" value="Transcribed_RNA"/>
</dbReference>
<evidence type="ECO:0000313" key="7">
    <source>
        <dbReference type="EMBL" id="CAG6607810.1"/>
    </source>
</evidence>
<dbReference type="EMBL" id="HBUF01009314">
    <property type="protein sequence ID" value="CAG6607870.1"/>
    <property type="molecule type" value="Transcribed_RNA"/>
</dbReference>
<dbReference type="EMBL" id="HBUF01572183">
    <property type="protein sequence ID" value="CAG6767024.1"/>
    <property type="molecule type" value="Transcribed_RNA"/>
</dbReference>